<proteinExistence type="predicted"/>
<comment type="caution">
    <text evidence="6">The sequence shown here is derived from an EMBL/GenBank/DDBJ whole genome shotgun (WGS) entry which is preliminary data.</text>
</comment>
<evidence type="ECO:0000256" key="2">
    <source>
        <dbReference type="ARBA" id="ARBA00023125"/>
    </source>
</evidence>
<evidence type="ECO:0000256" key="1">
    <source>
        <dbReference type="ARBA" id="ARBA00023015"/>
    </source>
</evidence>
<evidence type="ECO:0000313" key="7">
    <source>
        <dbReference type="Proteomes" id="UP001550603"/>
    </source>
</evidence>
<sequence length="112" mass="12495">MAIEDLQPYQRIVQDVKGQVRLGRLKGNDKLPSTRELADHYGVAPGTVQRALAELRTEGVVYSHQGRGSFIRESAVDAVADPTARAIKRLEERVEELSERLERLEAGKGKRS</sequence>
<dbReference type="PANTHER" id="PTHR44846:SF17">
    <property type="entry name" value="GNTR-FAMILY TRANSCRIPTIONAL REGULATOR"/>
    <property type="match status" value="1"/>
</dbReference>
<evidence type="ECO:0000256" key="3">
    <source>
        <dbReference type="ARBA" id="ARBA00023163"/>
    </source>
</evidence>
<dbReference type="InterPro" id="IPR036388">
    <property type="entry name" value="WH-like_DNA-bd_sf"/>
</dbReference>
<keyword evidence="1" id="KW-0805">Transcription regulation</keyword>
<dbReference type="PROSITE" id="PS50949">
    <property type="entry name" value="HTH_GNTR"/>
    <property type="match status" value="1"/>
</dbReference>
<dbReference type="SUPFAM" id="SSF46785">
    <property type="entry name" value="Winged helix' DNA-binding domain"/>
    <property type="match status" value="1"/>
</dbReference>
<dbReference type="EMBL" id="JBEYBN010000089">
    <property type="protein sequence ID" value="MEU2271979.1"/>
    <property type="molecule type" value="Genomic_DNA"/>
</dbReference>
<keyword evidence="2" id="KW-0238">DNA-binding</keyword>
<dbReference type="CDD" id="cd07377">
    <property type="entry name" value="WHTH_GntR"/>
    <property type="match status" value="1"/>
</dbReference>
<dbReference type="Gene3D" id="1.10.10.10">
    <property type="entry name" value="Winged helix-like DNA-binding domain superfamily/Winged helix DNA-binding domain"/>
    <property type="match status" value="1"/>
</dbReference>
<dbReference type="InterPro" id="IPR050679">
    <property type="entry name" value="Bact_HTH_transcr_reg"/>
</dbReference>
<dbReference type="PRINTS" id="PR00035">
    <property type="entry name" value="HTHGNTR"/>
</dbReference>
<name>A0ABV2Y6T6_9ACTN</name>
<dbReference type="Pfam" id="PF00392">
    <property type="entry name" value="GntR"/>
    <property type="match status" value="1"/>
</dbReference>
<dbReference type="Proteomes" id="UP001550603">
    <property type="component" value="Unassembled WGS sequence"/>
</dbReference>
<keyword evidence="7" id="KW-1185">Reference proteome</keyword>
<feature type="domain" description="HTH gntR-type" evidence="5">
    <location>
        <begin position="6"/>
        <end position="74"/>
    </location>
</feature>
<gene>
    <name evidence="6" type="ORF">ABZ568_37225</name>
</gene>
<evidence type="ECO:0000313" key="6">
    <source>
        <dbReference type="EMBL" id="MEU2271979.1"/>
    </source>
</evidence>
<evidence type="ECO:0000259" key="5">
    <source>
        <dbReference type="PROSITE" id="PS50949"/>
    </source>
</evidence>
<dbReference type="SMART" id="SM00345">
    <property type="entry name" value="HTH_GNTR"/>
    <property type="match status" value="1"/>
</dbReference>
<organism evidence="6 7">
    <name type="scientific">Streptomyces olindensis</name>
    <dbReference type="NCBI Taxonomy" id="358823"/>
    <lineage>
        <taxon>Bacteria</taxon>
        <taxon>Bacillati</taxon>
        <taxon>Actinomycetota</taxon>
        <taxon>Actinomycetes</taxon>
        <taxon>Kitasatosporales</taxon>
        <taxon>Streptomycetaceae</taxon>
        <taxon>Streptomyces</taxon>
    </lineage>
</organism>
<evidence type="ECO:0000256" key="4">
    <source>
        <dbReference type="SAM" id="Coils"/>
    </source>
</evidence>
<reference evidence="6 7" key="1">
    <citation type="submission" date="2024-06" db="EMBL/GenBank/DDBJ databases">
        <title>The Natural Products Discovery Center: Release of the First 8490 Sequenced Strains for Exploring Actinobacteria Biosynthetic Diversity.</title>
        <authorList>
            <person name="Kalkreuter E."/>
            <person name="Kautsar S.A."/>
            <person name="Yang D."/>
            <person name="Bader C.D."/>
            <person name="Teijaro C.N."/>
            <person name="Fluegel L."/>
            <person name="Davis C.M."/>
            <person name="Simpson J.R."/>
            <person name="Lauterbach L."/>
            <person name="Steele A.D."/>
            <person name="Gui C."/>
            <person name="Meng S."/>
            <person name="Li G."/>
            <person name="Viehrig K."/>
            <person name="Ye F."/>
            <person name="Su P."/>
            <person name="Kiefer A.F."/>
            <person name="Nichols A."/>
            <person name="Cepeda A.J."/>
            <person name="Yan W."/>
            <person name="Fan B."/>
            <person name="Jiang Y."/>
            <person name="Adhikari A."/>
            <person name="Zheng C.-J."/>
            <person name="Schuster L."/>
            <person name="Cowan T.M."/>
            <person name="Smanski M.J."/>
            <person name="Chevrette M.G."/>
            <person name="De Carvalho L.P.S."/>
            <person name="Shen B."/>
        </authorList>
    </citation>
    <scope>NUCLEOTIDE SEQUENCE [LARGE SCALE GENOMIC DNA]</scope>
    <source>
        <strain evidence="6 7">NPDC019583</strain>
    </source>
</reference>
<dbReference type="InterPro" id="IPR000524">
    <property type="entry name" value="Tscrpt_reg_HTH_GntR"/>
</dbReference>
<feature type="coiled-coil region" evidence="4">
    <location>
        <begin position="80"/>
        <end position="107"/>
    </location>
</feature>
<dbReference type="PANTHER" id="PTHR44846">
    <property type="entry name" value="MANNOSYL-D-GLYCERATE TRANSPORT/METABOLISM SYSTEM REPRESSOR MNGR-RELATED"/>
    <property type="match status" value="1"/>
</dbReference>
<dbReference type="RefSeq" id="WP_189730748.1">
    <property type="nucleotide sequence ID" value="NZ_JBEYBN010000089.1"/>
</dbReference>
<accession>A0ABV2Y6T6</accession>
<protein>
    <submittedName>
        <fullName evidence="6">GntR family transcriptional regulator</fullName>
    </submittedName>
</protein>
<keyword evidence="3" id="KW-0804">Transcription</keyword>
<dbReference type="InterPro" id="IPR036390">
    <property type="entry name" value="WH_DNA-bd_sf"/>
</dbReference>
<keyword evidence="4" id="KW-0175">Coiled coil</keyword>